<dbReference type="EMBL" id="CAJHJF010007085">
    <property type="protein sequence ID" value="CAD6961102.1"/>
    <property type="molecule type" value="Genomic_DNA"/>
</dbReference>
<feature type="non-terminal residue" evidence="1">
    <location>
        <position position="80"/>
    </location>
</feature>
<evidence type="ECO:0000313" key="2">
    <source>
        <dbReference type="Proteomes" id="UP000836404"/>
    </source>
</evidence>
<keyword evidence="2" id="KW-1185">Reference proteome</keyword>
<sequence>MLGPRARGAPSALRDFVLCVQGAAVADTVVATAEEADGSMAVGIALAAAAKGVGEAPVVVPTELLRGPLPAPRQVQIGGR</sequence>
<dbReference type="Proteomes" id="UP000836404">
    <property type="component" value="Unassembled WGS sequence"/>
</dbReference>
<organism evidence="1 2">
    <name type="scientific">Tilletia laevis</name>
    <dbReference type="NCBI Taxonomy" id="157183"/>
    <lineage>
        <taxon>Eukaryota</taxon>
        <taxon>Fungi</taxon>
        <taxon>Dikarya</taxon>
        <taxon>Basidiomycota</taxon>
        <taxon>Ustilaginomycotina</taxon>
        <taxon>Exobasidiomycetes</taxon>
        <taxon>Tilletiales</taxon>
        <taxon>Tilletiaceae</taxon>
        <taxon>Tilletia</taxon>
    </lineage>
</organism>
<dbReference type="AlphaFoldDB" id="A0A9N8QMC5"/>
<gene>
    <name evidence="1" type="ORF">JKILLFL_G3146</name>
</gene>
<proteinExistence type="predicted"/>
<evidence type="ECO:0000313" key="1">
    <source>
        <dbReference type="EMBL" id="CAD6961102.1"/>
    </source>
</evidence>
<name>A0A9N8QMC5_9BASI</name>
<reference evidence="1 2" key="1">
    <citation type="submission" date="2020-10" db="EMBL/GenBank/DDBJ databases">
        <authorList>
            <person name="Sedaghatjoo S."/>
        </authorList>
    </citation>
    <scope>NUCLEOTIDE SEQUENCE [LARGE SCALE GENOMIC DNA]</scope>
    <source>
        <strain evidence="1 2">LLFL</strain>
    </source>
</reference>
<comment type="caution">
    <text evidence="1">The sequence shown here is derived from an EMBL/GenBank/DDBJ whole genome shotgun (WGS) entry which is preliminary data.</text>
</comment>
<accession>A0A9N8QMC5</accession>
<protein>
    <submittedName>
        <fullName evidence="1">Uncharacterized protein</fullName>
    </submittedName>
</protein>